<sequence>MNRSKKRLFMLSIFAILISYFICIFLRITLHPLLITELNDYQTQFVLILYVLLFAAIGWGFRQLLRRLKHRTILLKCLFPAFIVGMITDYVINDQYRWFSGSFWSDLYDSTIILFMMYYLSLFFLISVSYDGTKNENKSSDQEKKEEDRFHARPSLGNDQDELNRDEFARHMAGMLNKRLARPTNHALTIGLYGPWGTGKSSVFDLIENHYMDQSKVTIIRFHPWYMGKDQNNIIPEFLKVLINKLSSEYSHETTLLRLLSDYMKYLTPLSVRPPGMIVNFKEFTSNPEFSKDYIDAQSMRESIIETLKRRSIPLLVFIDDIDRLDNKEIQMIFKLVRLIADFPNTTFVIAMDEEVVAKSLSQLYSKDYETRTGLKYLEKFIHVPLYLPRADPVLLFGLLLRKLKPILAMNGAKLDEGYLWDLHVQFSFTPRNIERLVNIVQVHLPLLKEEVYVEDLVSLLAIKIDNPELFACIYSHRSLFTGALNAKNQEKQAALEKVKKQFDSYSPWLERMFPALLNKETVEGEHKLKRIGSYVHFETYFMYSVSNRKISQRKLNAFYEILITGNQEAAADLYEAMVVESNLEETNNKIKWNLDRERDELNIKLLSFFLNRYGTSRAHSSVKDLRDDLMRILLEGESAKKVYSLIINHPDRLTLAAEAYGIRASGDPGFKNDIKQYVRENLTADAWFNMHDEQAKAVTDILKDGEERKELRKRIEKWFKDKPIWRISAFLMGNPLEDELMQLRQYASLITYIPVDYIERDIEKIKNDRNDSESSLLSFDTTSRYREILIKAHYRSYDYAEERLEEMLNKKNEIWSEGFLKSLQQLADHGLPERSIKIKELLHLFKSQEEMEASEESESMSN</sequence>
<evidence type="ECO:0000256" key="2">
    <source>
        <dbReference type="SAM" id="Phobius"/>
    </source>
</evidence>
<dbReference type="EMBL" id="JACXIY010000024">
    <property type="protein sequence ID" value="MBD2870826.1"/>
    <property type="molecule type" value="Genomic_DNA"/>
</dbReference>
<accession>A0A927H6R0</accession>
<keyword evidence="2" id="KW-1133">Transmembrane helix</keyword>
<evidence type="ECO:0000256" key="1">
    <source>
        <dbReference type="SAM" id="MobiDB-lite"/>
    </source>
</evidence>
<protein>
    <recommendedName>
        <fullName evidence="3">KAP NTPase domain-containing protein</fullName>
    </recommendedName>
</protein>
<dbReference type="RefSeq" id="WP_190864074.1">
    <property type="nucleotide sequence ID" value="NZ_JACXIY010000024.1"/>
</dbReference>
<dbReference type="AlphaFoldDB" id="A0A927H6R0"/>
<evidence type="ECO:0000313" key="5">
    <source>
        <dbReference type="Proteomes" id="UP000632125"/>
    </source>
</evidence>
<reference evidence="4" key="1">
    <citation type="submission" date="2020-09" db="EMBL/GenBank/DDBJ databases">
        <title>A novel bacterium of genus Paenibacillus, isolated from South China Sea.</title>
        <authorList>
            <person name="Huang H."/>
            <person name="Mo K."/>
            <person name="Hu Y."/>
        </authorList>
    </citation>
    <scope>NUCLEOTIDE SEQUENCE</scope>
    <source>
        <strain evidence="4">IB182493</strain>
    </source>
</reference>
<feature type="domain" description="KAP NTPase" evidence="3">
    <location>
        <begin position="171"/>
        <end position="447"/>
    </location>
</feature>
<dbReference type="PANTHER" id="PTHR22674">
    <property type="entry name" value="NTPASE, KAP FAMILY P-LOOP DOMAIN-CONTAINING 1"/>
    <property type="match status" value="1"/>
</dbReference>
<dbReference type="SUPFAM" id="SSF52540">
    <property type="entry name" value="P-loop containing nucleoside triphosphate hydrolases"/>
    <property type="match status" value="1"/>
</dbReference>
<evidence type="ECO:0000259" key="3">
    <source>
        <dbReference type="Pfam" id="PF07693"/>
    </source>
</evidence>
<dbReference type="Proteomes" id="UP000632125">
    <property type="component" value="Unassembled WGS sequence"/>
</dbReference>
<feature type="transmembrane region" description="Helical" evidence="2">
    <location>
        <begin position="112"/>
        <end position="130"/>
    </location>
</feature>
<feature type="region of interest" description="Disordered" evidence="1">
    <location>
        <begin position="136"/>
        <end position="161"/>
    </location>
</feature>
<feature type="transmembrane region" description="Helical" evidence="2">
    <location>
        <begin position="7"/>
        <end position="29"/>
    </location>
</feature>
<dbReference type="InterPro" id="IPR011646">
    <property type="entry name" value="KAP_P-loop"/>
</dbReference>
<evidence type="ECO:0000313" key="4">
    <source>
        <dbReference type="EMBL" id="MBD2870826.1"/>
    </source>
</evidence>
<dbReference type="PANTHER" id="PTHR22674:SF6">
    <property type="entry name" value="NTPASE KAP FAMILY P-LOOP DOMAIN-CONTAINING PROTEIN 1"/>
    <property type="match status" value="1"/>
</dbReference>
<proteinExistence type="predicted"/>
<keyword evidence="5" id="KW-1185">Reference proteome</keyword>
<comment type="caution">
    <text evidence="4">The sequence shown here is derived from an EMBL/GenBank/DDBJ whole genome shotgun (WGS) entry which is preliminary data.</text>
</comment>
<feature type="transmembrane region" description="Helical" evidence="2">
    <location>
        <begin position="73"/>
        <end position="92"/>
    </location>
</feature>
<dbReference type="InterPro" id="IPR027417">
    <property type="entry name" value="P-loop_NTPase"/>
</dbReference>
<feature type="transmembrane region" description="Helical" evidence="2">
    <location>
        <begin position="41"/>
        <end position="61"/>
    </location>
</feature>
<name>A0A927H6R0_9BACL</name>
<keyword evidence="2" id="KW-0472">Membrane</keyword>
<dbReference type="Pfam" id="PF07693">
    <property type="entry name" value="KAP_NTPase"/>
    <property type="match status" value="1"/>
</dbReference>
<dbReference type="Gene3D" id="3.40.50.300">
    <property type="entry name" value="P-loop containing nucleotide triphosphate hydrolases"/>
    <property type="match status" value="1"/>
</dbReference>
<feature type="compositionally biased region" description="Basic and acidic residues" evidence="1">
    <location>
        <begin position="136"/>
        <end position="151"/>
    </location>
</feature>
<keyword evidence="2" id="KW-0812">Transmembrane</keyword>
<organism evidence="4 5">
    <name type="scientific">Paenibacillus arenilitoris</name>
    <dbReference type="NCBI Taxonomy" id="2772299"/>
    <lineage>
        <taxon>Bacteria</taxon>
        <taxon>Bacillati</taxon>
        <taxon>Bacillota</taxon>
        <taxon>Bacilli</taxon>
        <taxon>Bacillales</taxon>
        <taxon>Paenibacillaceae</taxon>
        <taxon>Paenibacillus</taxon>
    </lineage>
</organism>
<gene>
    <name evidence="4" type="ORF">IDH41_19770</name>
</gene>
<dbReference type="InterPro" id="IPR052754">
    <property type="entry name" value="NTPase_KAP_P-loop"/>
</dbReference>